<name>A0A255Z7D5_9PROT</name>
<gene>
    <name evidence="2" type="ORF">CHU95_01460</name>
</gene>
<dbReference type="InterPro" id="IPR010845">
    <property type="entry name" value="FlaF"/>
</dbReference>
<evidence type="ECO:0000313" key="3">
    <source>
        <dbReference type="Proteomes" id="UP000216998"/>
    </source>
</evidence>
<reference evidence="2 3" key="1">
    <citation type="submission" date="2017-07" db="EMBL/GenBank/DDBJ databases">
        <title>Niveispirillum cyanobacteriorum sp. nov., isolated from cyanobacterial aggregates in a eutrophic lake.</title>
        <authorList>
            <person name="Cai H."/>
        </authorList>
    </citation>
    <scope>NUCLEOTIDE SEQUENCE [LARGE SCALE GENOMIC DNA]</scope>
    <source>
        <strain evidence="3">TH1-14</strain>
    </source>
</reference>
<feature type="compositionally biased region" description="Pro residues" evidence="1">
    <location>
        <begin position="136"/>
        <end position="147"/>
    </location>
</feature>
<accession>A0A255Z7D5</accession>
<dbReference type="Proteomes" id="UP000216998">
    <property type="component" value="Unassembled WGS sequence"/>
</dbReference>
<sequence length="155" mass="16874">MKPATGYSNRPTSDDPRDVEAWGLTEAARRLIHARQTPDNVDLLRQALSLNQRLWTIFQTSMVDPECPLPKDIRDNVLALSIIVDRQTFDRLIDLDVNKLDRLIDINRAVATGLSQRPAPGAAASPAAQPTMAAPVPKPPQAPPPSPSGKLSISI</sequence>
<proteinExistence type="predicted"/>
<protein>
    <recommendedName>
        <fullName evidence="4">Flagellar protein FlaF</fullName>
    </recommendedName>
</protein>
<feature type="region of interest" description="Disordered" evidence="1">
    <location>
        <begin position="115"/>
        <end position="155"/>
    </location>
</feature>
<dbReference type="EMBL" id="NOXU01000015">
    <property type="protein sequence ID" value="OYQ37388.1"/>
    <property type="molecule type" value="Genomic_DNA"/>
</dbReference>
<dbReference type="AlphaFoldDB" id="A0A255Z7D5"/>
<dbReference type="Pfam" id="PF07309">
    <property type="entry name" value="FlaF"/>
    <property type="match status" value="1"/>
</dbReference>
<organism evidence="2 3">
    <name type="scientific">Niveispirillum lacus</name>
    <dbReference type="NCBI Taxonomy" id="1981099"/>
    <lineage>
        <taxon>Bacteria</taxon>
        <taxon>Pseudomonadati</taxon>
        <taxon>Pseudomonadota</taxon>
        <taxon>Alphaproteobacteria</taxon>
        <taxon>Rhodospirillales</taxon>
        <taxon>Azospirillaceae</taxon>
        <taxon>Niveispirillum</taxon>
    </lineage>
</organism>
<dbReference type="RefSeq" id="WP_094453008.1">
    <property type="nucleotide sequence ID" value="NZ_NOXU01000015.1"/>
</dbReference>
<dbReference type="GO" id="GO:0044781">
    <property type="term" value="P:bacterial-type flagellum organization"/>
    <property type="evidence" value="ECO:0007669"/>
    <property type="project" value="InterPro"/>
</dbReference>
<dbReference type="OrthoDB" id="8563081at2"/>
<evidence type="ECO:0000256" key="1">
    <source>
        <dbReference type="SAM" id="MobiDB-lite"/>
    </source>
</evidence>
<feature type="compositionally biased region" description="Low complexity" evidence="1">
    <location>
        <begin position="118"/>
        <end position="135"/>
    </location>
</feature>
<evidence type="ECO:0000313" key="2">
    <source>
        <dbReference type="EMBL" id="OYQ37388.1"/>
    </source>
</evidence>
<comment type="caution">
    <text evidence="2">The sequence shown here is derived from an EMBL/GenBank/DDBJ whole genome shotgun (WGS) entry which is preliminary data.</text>
</comment>
<keyword evidence="3" id="KW-1185">Reference proteome</keyword>
<evidence type="ECO:0008006" key="4">
    <source>
        <dbReference type="Google" id="ProtNLM"/>
    </source>
</evidence>